<keyword evidence="2" id="KW-1133">Transmembrane helix</keyword>
<feature type="transmembrane region" description="Helical" evidence="2">
    <location>
        <begin position="36"/>
        <end position="53"/>
    </location>
</feature>
<dbReference type="RefSeq" id="WP_213542761.1">
    <property type="nucleotide sequence ID" value="NZ_AP023420.1"/>
</dbReference>
<dbReference type="Proteomes" id="UP000679848">
    <property type="component" value="Chromosome"/>
</dbReference>
<proteinExistence type="inferred from homology"/>
<dbReference type="Pfam" id="PF00892">
    <property type="entry name" value="EamA"/>
    <property type="match status" value="1"/>
</dbReference>
<keyword evidence="2" id="KW-0812">Transmembrane</keyword>
<sequence length="140" mass="15120">MSDIWPIVLIVASNILYQICAKSVPKDMDVMASMTVTYLVGAVCSGLMFFAMNRTPHLLQECSKLNAAPILLGISVVGLEVGYIYAYKVGWPVSIASTVQSAFLAVALIFVGALLYNETITPQKVIGVMICLAGLYLINR</sequence>
<dbReference type="Gene3D" id="1.10.3730.20">
    <property type="match status" value="1"/>
</dbReference>
<feature type="transmembrane region" description="Helical" evidence="2">
    <location>
        <begin position="93"/>
        <end position="115"/>
    </location>
</feature>
<dbReference type="GO" id="GO:0016020">
    <property type="term" value="C:membrane"/>
    <property type="evidence" value="ECO:0007669"/>
    <property type="project" value="InterPro"/>
</dbReference>
<dbReference type="SUPFAM" id="SSF103481">
    <property type="entry name" value="Multidrug resistance efflux transporter EmrE"/>
    <property type="match status" value="1"/>
</dbReference>
<feature type="transmembrane region" description="Helical" evidence="2">
    <location>
        <begin position="121"/>
        <end position="138"/>
    </location>
</feature>
<dbReference type="KEGG" id="pfaa:MM59RIKEN_08580"/>
<dbReference type="InterPro" id="IPR000620">
    <property type="entry name" value="EamA_dom"/>
</dbReference>
<feature type="transmembrane region" description="Helical" evidence="2">
    <location>
        <begin position="65"/>
        <end position="86"/>
    </location>
</feature>
<feature type="domain" description="EamA" evidence="3">
    <location>
        <begin position="11"/>
        <end position="139"/>
    </location>
</feature>
<reference evidence="4" key="1">
    <citation type="submission" date="2020-09" db="EMBL/GenBank/DDBJ databases">
        <title>New species isolated from human feces.</title>
        <authorList>
            <person name="Kitahara M."/>
            <person name="Shigeno Y."/>
            <person name="Shime M."/>
            <person name="Matsumoto Y."/>
            <person name="Nakamura S."/>
            <person name="Motooka D."/>
            <person name="Fukuoka S."/>
            <person name="Nishikawa H."/>
            <person name="Benno Y."/>
        </authorList>
    </citation>
    <scope>NUCLEOTIDE SEQUENCE</scope>
    <source>
        <strain evidence="4">MM59</strain>
    </source>
</reference>
<feature type="transmembrane region" description="Helical" evidence="2">
    <location>
        <begin position="6"/>
        <end position="24"/>
    </location>
</feature>
<evidence type="ECO:0000259" key="3">
    <source>
        <dbReference type="Pfam" id="PF00892"/>
    </source>
</evidence>
<protein>
    <recommendedName>
        <fullName evidence="3">EamA domain-containing protein</fullName>
    </recommendedName>
</protein>
<evidence type="ECO:0000313" key="5">
    <source>
        <dbReference type="Proteomes" id="UP000679848"/>
    </source>
</evidence>
<name>A0A810Q5F2_9FIRM</name>
<evidence type="ECO:0000313" key="4">
    <source>
        <dbReference type="EMBL" id="BCK83539.1"/>
    </source>
</evidence>
<comment type="similarity">
    <text evidence="1">Belongs to the EamA transporter family.</text>
</comment>
<organism evidence="4 5">
    <name type="scientific">Pusillibacter faecalis</name>
    <dbReference type="NCBI Taxonomy" id="2714358"/>
    <lineage>
        <taxon>Bacteria</taxon>
        <taxon>Bacillati</taxon>
        <taxon>Bacillota</taxon>
        <taxon>Clostridia</taxon>
        <taxon>Eubacteriales</taxon>
        <taxon>Oscillospiraceae</taxon>
        <taxon>Pusillibacter</taxon>
    </lineage>
</organism>
<evidence type="ECO:0000256" key="2">
    <source>
        <dbReference type="SAM" id="Phobius"/>
    </source>
</evidence>
<dbReference type="AlphaFoldDB" id="A0A810Q5F2"/>
<keyword evidence="5" id="KW-1185">Reference proteome</keyword>
<accession>A0A810Q5F2</accession>
<dbReference type="EMBL" id="AP023420">
    <property type="protein sequence ID" value="BCK83539.1"/>
    <property type="molecule type" value="Genomic_DNA"/>
</dbReference>
<dbReference type="InterPro" id="IPR037185">
    <property type="entry name" value="EmrE-like"/>
</dbReference>
<evidence type="ECO:0000256" key="1">
    <source>
        <dbReference type="ARBA" id="ARBA00007362"/>
    </source>
</evidence>
<gene>
    <name evidence="4" type="ORF">MM59RIKEN_08580</name>
</gene>
<keyword evidence="2" id="KW-0472">Membrane</keyword>